<dbReference type="GO" id="GO:0003700">
    <property type="term" value="F:DNA-binding transcription factor activity"/>
    <property type="evidence" value="ECO:0007669"/>
    <property type="project" value="InterPro"/>
</dbReference>
<dbReference type="EMBL" id="CP009962">
    <property type="protein sequence ID" value="AIY42452.1"/>
    <property type="molecule type" value="Genomic_DNA"/>
</dbReference>
<dbReference type="PROSITE" id="PS01124">
    <property type="entry name" value="HTH_ARAC_FAMILY_2"/>
    <property type="match status" value="1"/>
</dbReference>
<evidence type="ECO:0000313" key="5">
    <source>
        <dbReference type="EMBL" id="AIY42452.1"/>
    </source>
</evidence>
<gene>
    <name evidence="5" type="ORF">LT85_3294</name>
</gene>
<dbReference type="InterPro" id="IPR009057">
    <property type="entry name" value="Homeodomain-like_sf"/>
</dbReference>
<dbReference type="STRING" id="279058.LT85_3294"/>
<proteinExistence type="predicted"/>
<sequence length="354" mass="40132">MRNLTRIGKSLTIRAMSKPKSEVSARGVVPSTYVRLLYEHLEKKGIDAAVLLGEEVPEAADRGLLRYPVGRWRVLLERAAEHLNDPLLGLHLGQTITPAHLGVMGYVLLACPHLAAALTRMQHYHRLLYDTNPLHVTAQGFEVKLEWGVERGRPGALVDECAITGLIQFARDVTGLRGSLIEVGFVNQAPPDLKPYRDWFGCPVLFEQATTTVRFPLDRLTSPLRQPDASLLHVLEQQAATMLAELPQTDDFEQAVRRCIARLIREGEPELERVANELHVSSRTLQRRLDESGVNFRALREEIRHRLAEHYLLDPRLQLVEIAQLLGYSEQSAFTRAFQRWSGRTPLTYRHFLP</sequence>
<dbReference type="Proteomes" id="UP000030302">
    <property type="component" value="Chromosome"/>
</dbReference>
<evidence type="ECO:0000313" key="6">
    <source>
        <dbReference type="Proteomes" id="UP000030302"/>
    </source>
</evidence>
<dbReference type="GO" id="GO:0005829">
    <property type="term" value="C:cytosol"/>
    <property type="evidence" value="ECO:0007669"/>
    <property type="project" value="TreeGrafter"/>
</dbReference>
<dbReference type="Pfam" id="PF12833">
    <property type="entry name" value="HTH_18"/>
    <property type="match status" value="1"/>
</dbReference>
<accession>A0A0A1FHS2</accession>
<feature type="domain" description="HTH araC/xylS-type" evidence="4">
    <location>
        <begin position="254"/>
        <end position="352"/>
    </location>
</feature>
<dbReference type="PANTHER" id="PTHR47894:SF1">
    <property type="entry name" value="HTH-TYPE TRANSCRIPTIONAL REGULATOR VQSM"/>
    <property type="match status" value="1"/>
</dbReference>
<dbReference type="KEGG" id="care:LT85_3294"/>
<name>A0A0A1FHS2_9BURK</name>
<evidence type="ECO:0000259" key="4">
    <source>
        <dbReference type="PROSITE" id="PS01124"/>
    </source>
</evidence>
<protein>
    <submittedName>
        <fullName evidence="5">Transcriptional regulator</fullName>
    </submittedName>
</protein>
<keyword evidence="6" id="KW-1185">Reference proteome</keyword>
<dbReference type="SMART" id="SM00342">
    <property type="entry name" value="HTH_ARAC"/>
    <property type="match status" value="1"/>
</dbReference>
<dbReference type="Gene3D" id="1.10.10.60">
    <property type="entry name" value="Homeodomain-like"/>
    <property type="match status" value="1"/>
</dbReference>
<keyword evidence="2" id="KW-0238">DNA-binding</keyword>
<dbReference type="AlphaFoldDB" id="A0A0A1FHS2"/>
<evidence type="ECO:0000256" key="2">
    <source>
        <dbReference type="ARBA" id="ARBA00023125"/>
    </source>
</evidence>
<dbReference type="SUPFAM" id="SSF46689">
    <property type="entry name" value="Homeodomain-like"/>
    <property type="match status" value="1"/>
</dbReference>
<organism evidence="5 6">
    <name type="scientific">Collimonas arenae</name>
    <dbReference type="NCBI Taxonomy" id="279058"/>
    <lineage>
        <taxon>Bacteria</taxon>
        <taxon>Pseudomonadati</taxon>
        <taxon>Pseudomonadota</taxon>
        <taxon>Betaproteobacteria</taxon>
        <taxon>Burkholderiales</taxon>
        <taxon>Oxalobacteraceae</taxon>
        <taxon>Collimonas</taxon>
    </lineage>
</organism>
<dbReference type="InterPro" id="IPR032687">
    <property type="entry name" value="AraC-type_N"/>
</dbReference>
<keyword evidence="1" id="KW-0805">Transcription regulation</keyword>
<dbReference type="Pfam" id="PF12625">
    <property type="entry name" value="Arabinose_bd"/>
    <property type="match status" value="1"/>
</dbReference>
<dbReference type="InterPro" id="IPR018060">
    <property type="entry name" value="HTH_AraC"/>
</dbReference>
<dbReference type="PANTHER" id="PTHR47894">
    <property type="entry name" value="HTH-TYPE TRANSCRIPTIONAL REGULATOR GADX"/>
    <property type="match status" value="1"/>
</dbReference>
<reference evidence="6" key="1">
    <citation type="journal article" date="2014" name="Soil Biol. Biochem.">
        <title>Structure and function of bacterial communities in ageing soils: Insights from the Mendocino ecological staircase.</title>
        <authorList>
            <person name="Uroz S."/>
            <person name="Tech J.J."/>
            <person name="Sawaya N.A."/>
            <person name="Frey-Klett P."/>
            <person name="Leveau J.H.J."/>
        </authorList>
    </citation>
    <scope>NUCLEOTIDE SEQUENCE [LARGE SCALE GENOMIC DNA]</scope>
    <source>
        <strain evidence="6">Cal35</strain>
    </source>
</reference>
<evidence type="ECO:0000256" key="3">
    <source>
        <dbReference type="ARBA" id="ARBA00023163"/>
    </source>
</evidence>
<keyword evidence="3" id="KW-0804">Transcription</keyword>
<dbReference type="InterPro" id="IPR020449">
    <property type="entry name" value="Tscrpt_reg_AraC-type_HTH"/>
</dbReference>
<dbReference type="GO" id="GO:0000976">
    <property type="term" value="F:transcription cis-regulatory region binding"/>
    <property type="evidence" value="ECO:0007669"/>
    <property type="project" value="TreeGrafter"/>
</dbReference>
<dbReference type="HOGENOM" id="CLU_047522_1_3_4"/>
<evidence type="ECO:0000256" key="1">
    <source>
        <dbReference type="ARBA" id="ARBA00023015"/>
    </source>
</evidence>
<dbReference type="PRINTS" id="PR00032">
    <property type="entry name" value="HTHARAC"/>
</dbReference>